<protein>
    <submittedName>
        <fullName evidence="1">Uncharacterized protein</fullName>
    </submittedName>
</protein>
<dbReference type="Proteomes" id="UP000600918">
    <property type="component" value="Unassembled WGS sequence"/>
</dbReference>
<evidence type="ECO:0000313" key="1">
    <source>
        <dbReference type="EMBL" id="KAF7417017.1"/>
    </source>
</evidence>
<dbReference type="AlphaFoldDB" id="A0A834U5A6"/>
<accession>A0A834U5A6</accession>
<comment type="caution">
    <text evidence="1">The sequence shown here is derived from an EMBL/GenBank/DDBJ whole genome shotgun (WGS) entry which is preliminary data.</text>
</comment>
<proteinExistence type="predicted"/>
<keyword evidence="2" id="KW-1185">Reference proteome</keyword>
<sequence length="167" mass="19358">MRRSDDLFKRLRLGDFDGDGDGGSGASDSRVHALRLRGSVIMRNDKGKTSRDFKKLFQRQLAVLHYCQPVSFFVPLIDVVELFFLVLQKNPEMRCSSSKKPLTGVRTQERSIRGYFDNGVLCVAVTTTILYRPKDAEIRQEIRKRIDIYMLKLCESRLDGEKRRREL</sequence>
<dbReference type="EMBL" id="JACSDY010000010">
    <property type="protein sequence ID" value="KAF7417017.1"/>
    <property type="molecule type" value="Genomic_DNA"/>
</dbReference>
<evidence type="ECO:0000313" key="2">
    <source>
        <dbReference type="Proteomes" id="UP000600918"/>
    </source>
</evidence>
<organism evidence="1 2">
    <name type="scientific">Vespula pensylvanica</name>
    <name type="common">Western yellow jacket</name>
    <name type="synonym">Wasp</name>
    <dbReference type="NCBI Taxonomy" id="30213"/>
    <lineage>
        <taxon>Eukaryota</taxon>
        <taxon>Metazoa</taxon>
        <taxon>Ecdysozoa</taxon>
        <taxon>Arthropoda</taxon>
        <taxon>Hexapoda</taxon>
        <taxon>Insecta</taxon>
        <taxon>Pterygota</taxon>
        <taxon>Neoptera</taxon>
        <taxon>Endopterygota</taxon>
        <taxon>Hymenoptera</taxon>
        <taxon>Apocrita</taxon>
        <taxon>Aculeata</taxon>
        <taxon>Vespoidea</taxon>
        <taxon>Vespidae</taxon>
        <taxon>Vespinae</taxon>
        <taxon>Vespula</taxon>
    </lineage>
</organism>
<reference evidence="1" key="1">
    <citation type="journal article" date="2020" name="G3 (Bethesda)">
        <title>High-Quality Assemblies for Three Invasive Social Wasps from the &lt;i&gt;Vespula&lt;/i&gt; Genus.</title>
        <authorList>
            <person name="Harrop T.W.R."/>
            <person name="Guhlin J."/>
            <person name="McLaughlin G.M."/>
            <person name="Permina E."/>
            <person name="Stockwell P."/>
            <person name="Gilligan J."/>
            <person name="Le Lec M.F."/>
            <person name="Gruber M.A.M."/>
            <person name="Quinn O."/>
            <person name="Lovegrove M."/>
            <person name="Duncan E.J."/>
            <person name="Remnant E.J."/>
            <person name="Van Eeckhoven J."/>
            <person name="Graham B."/>
            <person name="Knapp R.A."/>
            <person name="Langford K.W."/>
            <person name="Kronenberg Z."/>
            <person name="Press M.O."/>
            <person name="Eacker S.M."/>
            <person name="Wilson-Rankin E.E."/>
            <person name="Purcell J."/>
            <person name="Lester P.J."/>
            <person name="Dearden P.K."/>
        </authorList>
    </citation>
    <scope>NUCLEOTIDE SEQUENCE</scope>
    <source>
        <strain evidence="1">Volc-1</strain>
    </source>
</reference>
<name>A0A834U5A6_VESPE</name>
<gene>
    <name evidence="1" type="ORF">H0235_011548</name>
</gene>